<gene>
    <name evidence="4" type="ORF">WCD41_08050</name>
</gene>
<keyword evidence="1" id="KW-0378">Hydrolase</keyword>
<evidence type="ECO:0000256" key="2">
    <source>
        <dbReference type="SAM" id="Coils"/>
    </source>
</evidence>
<dbReference type="RefSeq" id="WP_337712890.1">
    <property type="nucleotide sequence ID" value="NZ_JBBEGL010000002.1"/>
</dbReference>
<evidence type="ECO:0000313" key="4">
    <source>
        <dbReference type="EMBL" id="MEJ2886404.1"/>
    </source>
</evidence>
<evidence type="ECO:0000256" key="1">
    <source>
        <dbReference type="ARBA" id="ARBA00022801"/>
    </source>
</evidence>
<dbReference type="EMBL" id="JBBEGL010000002">
    <property type="protein sequence ID" value="MEJ2886404.1"/>
    <property type="molecule type" value="Genomic_DNA"/>
</dbReference>
<dbReference type="Proteomes" id="UP001370100">
    <property type="component" value="Unassembled WGS sequence"/>
</dbReference>
<proteinExistence type="predicted"/>
<dbReference type="SMART" id="SM00065">
    <property type="entry name" value="GAF"/>
    <property type="match status" value="1"/>
</dbReference>
<evidence type="ECO:0000313" key="5">
    <source>
        <dbReference type="Proteomes" id="UP001370100"/>
    </source>
</evidence>
<dbReference type="PROSITE" id="PS51746">
    <property type="entry name" value="PPM_2"/>
    <property type="match status" value="1"/>
</dbReference>
<keyword evidence="2" id="KW-0175">Coiled coil</keyword>
<dbReference type="SUPFAM" id="SSF55781">
    <property type="entry name" value="GAF domain-like"/>
    <property type="match status" value="1"/>
</dbReference>
<sequence length="451" mass="47580">MDEEPNPGHRIDDPRRVAAVVATGLVDTPPEEAFDRLTRLASDLVGAPMVFVTLVDDDVSFWKSATGVDDEIGPRQYPASESFCRFVVTSGAEQVIPDTGADGRTRGMAAVETMNIRAWAGIPIRAANGEVLGTFCAMDVRPREWTHRQLEILRTLSQAAGGEIALRSALQEARLASAAAERHAANAERHAERAERSAAEATELAETLQQSLLPASNPRIPGMEVAARYRPGGGGAEVLGDFYDVFPVPGGWGVVVGDVCGKGPWAARTTALARSTVRALGHTEDDTEAVLAALNDVLHVWFAGRHSFVTATYATMTAADEGLHTVVVNGGHPPAFLLRADGEVRPFAGGGRALGLRAEASVGREEECLRHGDSLVFYTDGVTESRPPGGTDQFGEEGIVRVLAGLPPASNAETVAEAVSRAALDHAGGQVPDDTAIVVVRNPTSPIPEPA</sequence>
<feature type="coiled-coil region" evidence="2">
    <location>
        <begin position="170"/>
        <end position="211"/>
    </location>
</feature>
<dbReference type="InterPro" id="IPR003018">
    <property type="entry name" value="GAF"/>
</dbReference>
<dbReference type="InterPro" id="IPR036457">
    <property type="entry name" value="PPM-type-like_dom_sf"/>
</dbReference>
<dbReference type="SMART" id="SM00331">
    <property type="entry name" value="PP2C_SIG"/>
    <property type="match status" value="1"/>
</dbReference>
<feature type="domain" description="PPM-type phosphatase" evidence="3">
    <location>
        <begin position="224"/>
        <end position="442"/>
    </location>
</feature>
<dbReference type="SUPFAM" id="SSF81606">
    <property type="entry name" value="PP2C-like"/>
    <property type="match status" value="1"/>
</dbReference>
<accession>A0ABU8N4L3</accession>
<dbReference type="InterPro" id="IPR052016">
    <property type="entry name" value="Bact_Sigma-Reg"/>
</dbReference>
<name>A0ABU8N4L3_9PSEU</name>
<dbReference type="InterPro" id="IPR001932">
    <property type="entry name" value="PPM-type_phosphatase-like_dom"/>
</dbReference>
<keyword evidence="5" id="KW-1185">Reference proteome</keyword>
<dbReference type="Pfam" id="PF01590">
    <property type="entry name" value="GAF"/>
    <property type="match status" value="1"/>
</dbReference>
<dbReference type="PANTHER" id="PTHR43156:SF2">
    <property type="entry name" value="STAGE II SPORULATION PROTEIN E"/>
    <property type="match status" value="1"/>
</dbReference>
<dbReference type="InterPro" id="IPR029016">
    <property type="entry name" value="GAF-like_dom_sf"/>
</dbReference>
<comment type="caution">
    <text evidence="4">The sequence shown here is derived from an EMBL/GenBank/DDBJ whole genome shotgun (WGS) entry which is preliminary data.</text>
</comment>
<protein>
    <submittedName>
        <fullName evidence="4">GAF domain-containing SpoIIE family protein phosphatase</fullName>
    </submittedName>
</protein>
<dbReference type="PANTHER" id="PTHR43156">
    <property type="entry name" value="STAGE II SPORULATION PROTEIN E-RELATED"/>
    <property type="match status" value="1"/>
</dbReference>
<evidence type="ECO:0000259" key="3">
    <source>
        <dbReference type="PROSITE" id="PS51746"/>
    </source>
</evidence>
<dbReference type="Pfam" id="PF07228">
    <property type="entry name" value="SpoIIE"/>
    <property type="match status" value="1"/>
</dbReference>
<dbReference type="Gene3D" id="3.30.450.40">
    <property type="match status" value="1"/>
</dbReference>
<reference evidence="4 5" key="1">
    <citation type="submission" date="2024-03" db="EMBL/GenBank/DDBJ databases">
        <title>Actinomycetospora sp. OC33-EN06, a novel actinomycete isolated from wild orchid (Aerides multiflora).</title>
        <authorList>
            <person name="Suriyachadkun C."/>
        </authorList>
    </citation>
    <scope>NUCLEOTIDE SEQUENCE [LARGE SCALE GENOMIC DNA]</scope>
    <source>
        <strain evidence="4 5">OC33-EN06</strain>
    </source>
</reference>
<organism evidence="4 5">
    <name type="scientific">Actinomycetospora aeridis</name>
    <dbReference type="NCBI Taxonomy" id="3129231"/>
    <lineage>
        <taxon>Bacteria</taxon>
        <taxon>Bacillati</taxon>
        <taxon>Actinomycetota</taxon>
        <taxon>Actinomycetes</taxon>
        <taxon>Pseudonocardiales</taxon>
        <taxon>Pseudonocardiaceae</taxon>
        <taxon>Actinomycetospora</taxon>
    </lineage>
</organism>
<dbReference type="Gene3D" id="3.60.40.10">
    <property type="entry name" value="PPM-type phosphatase domain"/>
    <property type="match status" value="1"/>
</dbReference>